<dbReference type="SUPFAM" id="SSF102114">
    <property type="entry name" value="Radical SAM enzymes"/>
    <property type="match status" value="1"/>
</dbReference>
<dbReference type="InterPro" id="IPR023885">
    <property type="entry name" value="4Fe4S-binding_SPASM_dom"/>
</dbReference>
<accession>A0A1G8S8E7</accession>
<dbReference type="Gene3D" id="3.20.20.70">
    <property type="entry name" value="Aldolase class I"/>
    <property type="match status" value="1"/>
</dbReference>
<reference evidence="3" key="1">
    <citation type="submission" date="2016-10" db="EMBL/GenBank/DDBJ databases">
        <authorList>
            <person name="Varghese N."/>
            <person name="Submissions S."/>
        </authorList>
    </citation>
    <scope>NUCLEOTIDE SEQUENCE [LARGE SCALE GENOMIC DNA]</scope>
    <source>
        <strain evidence="3">DSM 44796</strain>
    </source>
</reference>
<dbReference type="EMBL" id="FNET01000001">
    <property type="protein sequence ID" value="SDJ25451.1"/>
    <property type="molecule type" value="Genomic_DNA"/>
</dbReference>
<dbReference type="CDD" id="cd21109">
    <property type="entry name" value="SPASM"/>
    <property type="match status" value="1"/>
</dbReference>
<sequence length="331" mass="35899">MIVHQRRVGINRQHSTTRCQGGHARAHQSHYERSGPLARRSGCSAGIGCTGDVHHGLLTVPRRPPWWPTSAVPTRSRWAISLINDERCGEVVPGAVVAAGTAGALPVLVQHALDRGLRVEVFTNLVHVRPELWEVFSRSGVQLASSYYSDDARQHERITRGQRSYERTRSNLVEAVRRSIPVRVGVIDVDEGHRVDEAVAQLRGLGIGGEVRVDRLRQVGRGVRDGGPDLGELCGQCGDCRVAIAPDGSVWPCVFSRWLSVGNVREESLADILTGSRMTETASVLATEFARRPLNPCVPNMCDPQCGPSCSPACRPAGNCVPTGACAPNYD</sequence>
<dbReference type="InterPro" id="IPR050377">
    <property type="entry name" value="Radical_SAM_PqqE_MftC-like"/>
</dbReference>
<feature type="domain" description="4Fe4S-binding SPASM" evidence="1">
    <location>
        <begin position="234"/>
        <end position="289"/>
    </location>
</feature>
<name>A0A1G8S8E7_9PSEU</name>
<organism evidence="2 3">
    <name type="scientific">Lentzea albidocapillata subsp. violacea</name>
    <dbReference type="NCBI Taxonomy" id="128104"/>
    <lineage>
        <taxon>Bacteria</taxon>
        <taxon>Bacillati</taxon>
        <taxon>Actinomycetota</taxon>
        <taxon>Actinomycetes</taxon>
        <taxon>Pseudonocardiales</taxon>
        <taxon>Pseudonocardiaceae</taxon>
        <taxon>Lentzea</taxon>
    </lineage>
</organism>
<dbReference type="Pfam" id="PF13186">
    <property type="entry name" value="SPASM"/>
    <property type="match status" value="1"/>
</dbReference>
<proteinExistence type="predicted"/>
<evidence type="ECO:0000313" key="2">
    <source>
        <dbReference type="EMBL" id="SDJ25451.1"/>
    </source>
</evidence>
<dbReference type="PANTHER" id="PTHR11228:SF7">
    <property type="entry name" value="PQQA PEPTIDE CYCLASE"/>
    <property type="match status" value="1"/>
</dbReference>
<dbReference type="AlphaFoldDB" id="A0A1G8S8E7"/>
<evidence type="ECO:0000313" key="3">
    <source>
        <dbReference type="Proteomes" id="UP000199682"/>
    </source>
</evidence>
<dbReference type="PANTHER" id="PTHR11228">
    <property type="entry name" value="RADICAL SAM DOMAIN PROTEIN"/>
    <property type="match status" value="1"/>
</dbReference>
<dbReference type="InterPro" id="IPR058240">
    <property type="entry name" value="rSAM_sf"/>
</dbReference>
<dbReference type="InterPro" id="IPR013785">
    <property type="entry name" value="Aldolase_TIM"/>
</dbReference>
<gene>
    <name evidence="2" type="ORF">SAMN04488074_101904</name>
</gene>
<evidence type="ECO:0000259" key="1">
    <source>
        <dbReference type="Pfam" id="PF13186"/>
    </source>
</evidence>
<dbReference type="Proteomes" id="UP000199682">
    <property type="component" value="Unassembled WGS sequence"/>
</dbReference>
<protein>
    <submittedName>
        <fullName evidence="2">Iron-sulfur cluster-binding domain-containing protein</fullName>
    </submittedName>
</protein>